<dbReference type="AlphaFoldDB" id="A0A2V4L3Z9"/>
<reference evidence="2 3" key="1">
    <citation type="submission" date="2018-06" db="EMBL/GenBank/DDBJ databases">
        <title>Pseudomonas diversity within urban Lake Michigan freshwaters.</title>
        <authorList>
            <person name="Batrich M."/>
            <person name="Hatzopoulos T."/>
            <person name="Putonti C."/>
        </authorList>
    </citation>
    <scope>NUCLEOTIDE SEQUENCE [LARGE SCALE GENOMIC DNA]</scope>
    <source>
        <strain evidence="2 3">MB-090714</strain>
    </source>
</reference>
<protein>
    <submittedName>
        <fullName evidence="2">Uncharacterized protein</fullName>
    </submittedName>
</protein>
<name>A0A2V4L3Z9_AQUAC</name>
<keyword evidence="1" id="KW-1133">Transmembrane helix</keyword>
<keyword evidence="1" id="KW-0812">Transmembrane</keyword>
<keyword evidence="1" id="KW-0472">Membrane</keyword>
<evidence type="ECO:0000256" key="1">
    <source>
        <dbReference type="SAM" id="Phobius"/>
    </source>
</evidence>
<feature type="transmembrane region" description="Helical" evidence="1">
    <location>
        <begin position="36"/>
        <end position="58"/>
    </location>
</feature>
<gene>
    <name evidence="2" type="ORF">DMO17_19325</name>
</gene>
<sequence length="80" mass="8641">MANNLQPLAELGAVEGAKLIPGAAGFMLYGVTLQTWALAIPVLYYLALLVDLVGRRWIFPLIKMLRARGKPCEGAVDDAD</sequence>
<accession>A0A2V4L3Z9</accession>
<proteinExistence type="predicted"/>
<comment type="caution">
    <text evidence="2">The sequence shown here is derived from an EMBL/GenBank/DDBJ whole genome shotgun (WGS) entry which is preliminary data.</text>
</comment>
<evidence type="ECO:0000313" key="3">
    <source>
        <dbReference type="Proteomes" id="UP000248146"/>
    </source>
</evidence>
<evidence type="ECO:0000313" key="2">
    <source>
        <dbReference type="EMBL" id="PYC19530.1"/>
    </source>
</evidence>
<dbReference type="Proteomes" id="UP000248146">
    <property type="component" value="Unassembled WGS sequence"/>
</dbReference>
<organism evidence="2 3">
    <name type="scientific">Aquipseudomonas alcaligenes</name>
    <name type="common">Pseudomonas alcaligenes</name>
    <dbReference type="NCBI Taxonomy" id="43263"/>
    <lineage>
        <taxon>Bacteria</taxon>
        <taxon>Pseudomonadati</taxon>
        <taxon>Pseudomonadota</taxon>
        <taxon>Gammaproteobacteria</taxon>
        <taxon>Pseudomonadales</taxon>
        <taxon>Pseudomonadaceae</taxon>
        <taxon>Aquipseudomonas</taxon>
    </lineage>
</organism>
<dbReference type="EMBL" id="QJRX01000014">
    <property type="protein sequence ID" value="PYC19530.1"/>
    <property type="molecule type" value="Genomic_DNA"/>
</dbReference>
<dbReference type="RefSeq" id="WP_110684108.1">
    <property type="nucleotide sequence ID" value="NZ_QJRX01000014.1"/>
</dbReference>